<evidence type="ECO:0000313" key="2">
    <source>
        <dbReference type="EMBL" id="TYK91470.1"/>
    </source>
</evidence>
<proteinExistence type="predicted"/>
<keyword evidence="2" id="KW-0067">ATP-binding</keyword>
<dbReference type="EMBL" id="SJLI01000314">
    <property type="protein sequence ID" value="TYK91470.1"/>
    <property type="molecule type" value="Genomic_DNA"/>
</dbReference>
<name>A0A5S4T681_STRPY</name>
<keyword evidence="2" id="KW-0378">Hydrolase</keyword>
<dbReference type="GO" id="GO:0004386">
    <property type="term" value="F:helicase activity"/>
    <property type="evidence" value="ECO:0007669"/>
    <property type="project" value="UniProtKB-KW"/>
</dbReference>
<evidence type="ECO:0000256" key="1">
    <source>
        <dbReference type="SAM" id="MobiDB-lite"/>
    </source>
</evidence>
<dbReference type="AlphaFoldDB" id="A0A5S4T681"/>
<feature type="non-terminal residue" evidence="2">
    <location>
        <position position="1"/>
    </location>
</feature>
<organism evidence="2 3">
    <name type="scientific">Streptococcus pyogenes</name>
    <dbReference type="NCBI Taxonomy" id="1314"/>
    <lineage>
        <taxon>Bacteria</taxon>
        <taxon>Bacillati</taxon>
        <taxon>Bacillota</taxon>
        <taxon>Bacilli</taxon>
        <taxon>Lactobacillales</taxon>
        <taxon>Streptococcaceae</taxon>
        <taxon>Streptococcus</taxon>
    </lineage>
</organism>
<dbReference type="Proteomes" id="UP000325300">
    <property type="component" value="Unassembled WGS sequence"/>
</dbReference>
<gene>
    <name evidence="2" type="ORF">E0F67_10760</name>
</gene>
<reference evidence="2 3" key="1">
    <citation type="submission" date="2019-02" db="EMBL/GenBank/DDBJ databases">
        <title>Novel genomic isolates of S. pyogenes and S. dysgalactiae subsp. equisimilis associated to necrotising fasciitis (NSTI).</title>
        <authorList>
            <person name="Barrantes I."/>
        </authorList>
    </citation>
    <scope>NUCLEOTIDE SEQUENCE [LARGE SCALE GENOMIC DNA]</scope>
    <source>
        <strain evidence="2 3">SPY5003</strain>
    </source>
</reference>
<evidence type="ECO:0000313" key="3">
    <source>
        <dbReference type="Proteomes" id="UP000325300"/>
    </source>
</evidence>
<keyword evidence="2" id="KW-0547">Nucleotide-binding</keyword>
<protein>
    <submittedName>
        <fullName evidence="2">ATP-dependent RNA helicase</fullName>
    </submittedName>
</protein>
<feature type="compositionally biased region" description="Basic and acidic residues" evidence="1">
    <location>
        <begin position="114"/>
        <end position="159"/>
    </location>
</feature>
<comment type="caution">
    <text evidence="2">The sequence shown here is derived from an EMBL/GenBank/DDBJ whole genome shotgun (WGS) entry which is preliminary data.</text>
</comment>
<keyword evidence="2" id="KW-0347">Helicase</keyword>
<feature type="region of interest" description="Disordered" evidence="1">
    <location>
        <begin position="93"/>
        <end position="165"/>
    </location>
</feature>
<feature type="compositionally biased region" description="Gly residues" evidence="1">
    <location>
        <begin position="101"/>
        <end position="112"/>
    </location>
</feature>
<feature type="non-terminal residue" evidence="2">
    <location>
        <position position="165"/>
    </location>
</feature>
<sequence length="165" mass="18807">MGYLSMIENLTKKQMKPLRPATAEEAFQAKKKVALKKIERDFADDAIRSNFDKFKGDAIQLAAEFTPEELALYILSLTVQDPDSLPEVEIAREKPVPFKYVGGGHGNKNGKGGRGRDNRNRGDRRGGYRGDRNRDERDGDRRRQKRDKRDGHDGSGNRDFKRKSK</sequence>
<accession>A0A5S4T681</accession>